<organism evidence="4">
    <name type="scientific">Musa acuminata subsp. malaccensis</name>
    <name type="common">Wild banana</name>
    <name type="synonym">Musa malaccensis</name>
    <dbReference type="NCBI Taxonomy" id="214687"/>
    <lineage>
        <taxon>Eukaryota</taxon>
        <taxon>Viridiplantae</taxon>
        <taxon>Streptophyta</taxon>
        <taxon>Embryophyta</taxon>
        <taxon>Tracheophyta</taxon>
        <taxon>Spermatophyta</taxon>
        <taxon>Magnoliopsida</taxon>
        <taxon>Liliopsida</taxon>
        <taxon>Zingiberales</taxon>
        <taxon>Musaceae</taxon>
        <taxon>Musa</taxon>
    </lineage>
</organism>
<sequence>MASSRAVLGLPVKWRTFGNGALVDRRRVFALGDVASSFARDGERKLLGHLALVAKSHSSRGEISGQAKLRVLEAPAVENWQILSGVEIPVTCFQLLGVTAQSEKDEIAKVVMELKSSVIEDGYTAGTIVSRQGLLIDVRDKLLFEPEYAGNIKEKVPPKSSLRIPWSWLPGALCLLKEVGEDKMVLEIGQAALQLADAKPYSHDLLLSMTLAECSIAKIGFENNKISEGFEALAYARYLLRSHISLGKMPLLSQASIFLSSGSIEESLEDLAPACTLELLGLPHVPDNAECRRGALAALQELIRQGLDVEFSCRVQDWPCFLIQAMNKLMASEIVDLLSWDSLAIRRKNKKSIESQNQRIVLDFNCFYLAMIAHIALGFSTRQNEMISRAKTICECLIVSEGAELKFEEAFCSFLLGQGGGMEAVEKLQQLEAIRSSTSRNSLSSLSGMDKDKVVVNQALETWLKDAALSLFLDTHDCSPSMANFFGSPMRILSVGKQKIGTTKSLPSAGNRISNFGLLPDHGTSVAQAAHDNLTNHLDKAFKHLLSVNLQRQMSVGDPTGNISLPSSQLKRNIDFHSKRFWESWFSKGNMAGKIAHTALVGWIVFGAFKLLAMRSGNSKMPYELKTSHPCSTSQITASSHHGSCDSASAFVKRDLMGQLRKFWAIFRGDLKYTNGVGSLQNTWPTDDLSRFSAVAAGTQVHRRQMSIEEAEALVKQWQDIKAEALGPSHQIQLLPNILSESILLKWEELANSAKARSCFWKFVLLQTSILHAKIVSDGGDDEMAEIEAVLEEAAELVDDSEPRKPNYYSTYEVHYILRRQEDGSWRFCGGGIQNQNMT</sequence>
<dbReference type="InterPro" id="IPR025344">
    <property type="entry name" value="CDP1-like_IMS"/>
</dbReference>
<proteinExistence type="predicted"/>
<feature type="domain" description="Plastid division protein CDP1-like IMS" evidence="1">
    <location>
        <begin position="711"/>
        <end position="828"/>
    </location>
</feature>
<evidence type="ECO:0000313" key="4">
    <source>
        <dbReference type="EMBL" id="CAG1850168.1"/>
    </source>
</evidence>
<dbReference type="Pfam" id="PF13355">
    <property type="entry name" value="ARC6-like_IMS"/>
    <property type="match status" value="1"/>
</dbReference>
<evidence type="ECO:0000259" key="3">
    <source>
        <dbReference type="Pfam" id="PF25515"/>
    </source>
</evidence>
<dbReference type="Pfam" id="PF23468">
    <property type="entry name" value="ARC6"/>
    <property type="match status" value="1"/>
</dbReference>
<dbReference type="Pfam" id="PF25515">
    <property type="entry name" value="Arm_PDR"/>
    <property type="match status" value="1"/>
</dbReference>
<name>A0A8D7FDV1_MUSAM</name>
<gene>
    <name evidence="4" type="ORF">GSMUA_217540.1</name>
</gene>
<protein>
    <submittedName>
        <fullName evidence="4">(wild Malaysian banana) hypothetical protein</fullName>
    </submittedName>
</protein>
<dbReference type="AlphaFoldDB" id="A0A8D7FDV1"/>
<dbReference type="EMBL" id="HG996468">
    <property type="protein sequence ID" value="CAG1850168.1"/>
    <property type="molecule type" value="Genomic_DNA"/>
</dbReference>
<feature type="domain" description="Plastid division protein CDP1-like 2nd alpha solenoid" evidence="2">
    <location>
        <begin position="359"/>
        <end position="490"/>
    </location>
</feature>
<feature type="domain" description="Plastid division protein CDP1-like 1st alpha solenoid" evidence="3">
    <location>
        <begin position="163"/>
        <end position="319"/>
    </location>
</feature>
<dbReference type="PANTHER" id="PTHR33925:SF2">
    <property type="entry name" value="PLASTID DIVISION PROTEIN CDP1, CHLOROPLASTIC"/>
    <property type="match status" value="1"/>
</dbReference>
<dbReference type="InterPro" id="IPR057137">
    <property type="entry name" value="CDP1-like_a_solenoid_2"/>
</dbReference>
<accession>A0A8D7FDV1</accession>
<evidence type="ECO:0000259" key="1">
    <source>
        <dbReference type="Pfam" id="PF13355"/>
    </source>
</evidence>
<dbReference type="PANTHER" id="PTHR33925">
    <property type="entry name" value="PLASTID DIVISION PROTEIN CDP1, CHLOROPLASTIC-RELATED"/>
    <property type="match status" value="1"/>
</dbReference>
<evidence type="ECO:0000259" key="2">
    <source>
        <dbReference type="Pfam" id="PF23468"/>
    </source>
</evidence>
<dbReference type="InterPro" id="IPR044685">
    <property type="entry name" value="CPD1-like"/>
</dbReference>
<reference evidence="4" key="1">
    <citation type="submission" date="2021-03" db="EMBL/GenBank/DDBJ databases">
        <authorList>
            <consortium name="Genoscope - CEA"/>
            <person name="William W."/>
        </authorList>
    </citation>
    <scope>NUCLEOTIDE SEQUENCE</scope>
    <source>
        <strain evidence="4">Doubled-haploid Pahang</strain>
    </source>
</reference>
<dbReference type="InterPro" id="IPR058032">
    <property type="entry name" value="CDP1-like_a_solenoid_1"/>
</dbReference>